<evidence type="ECO:0000313" key="6">
    <source>
        <dbReference type="Proteomes" id="UP000824161"/>
    </source>
</evidence>
<evidence type="ECO:0000256" key="2">
    <source>
        <dbReference type="ARBA" id="ARBA00023002"/>
    </source>
</evidence>
<sequence length="363" mass="39263">MANNKPIIGLSTGDINGVGPEVIIKTFDNPAMLELCTPVVFGSSRLISFYKKALGSDLPFVGIDSPAEVIPGKLNIVNLWEDAPVITPGQETEEGGRLAFSSLSAATQALKEGLIDALVTAPINKKNIQREDFAFPGHTEYLAAQLGGEPLMFLVSDRLKIAVATGHISLAQVTEHITAALLEKRLAQMERSLKEDFCLHSPRIAVLGLDPHNGDEGVIGTTDSQLIAPTIARLFDGGHYVFGPYSSDGFFGSGAYTRFDGVLAMYHDQGLIPFKTIAFEDGVNFTAGLSKVRTSPDHGTAYDIAGKGLADESSMRAAVYRAIDILRNRSLYRTMTQNPLRTRRDADAHEGEDEDIDINQVED</sequence>
<dbReference type="Gene3D" id="3.40.718.10">
    <property type="entry name" value="Isopropylmalate Dehydrogenase"/>
    <property type="match status" value="1"/>
</dbReference>
<evidence type="ECO:0000256" key="1">
    <source>
        <dbReference type="ARBA" id="ARBA00022723"/>
    </source>
</evidence>
<evidence type="ECO:0000313" key="5">
    <source>
        <dbReference type="EMBL" id="HIT97776.1"/>
    </source>
</evidence>
<dbReference type="GO" id="GO:0050570">
    <property type="term" value="F:4-hydroxythreonine-4-phosphate dehydrogenase activity"/>
    <property type="evidence" value="ECO:0007669"/>
    <property type="project" value="UniProtKB-EC"/>
</dbReference>
<accession>A0A9D1KSH8</accession>
<evidence type="ECO:0000256" key="4">
    <source>
        <dbReference type="SAM" id="MobiDB-lite"/>
    </source>
</evidence>
<dbReference type="InterPro" id="IPR005255">
    <property type="entry name" value="PdxA_fam"/>
</dbReference>
<evidence type="ECO:0000256" key="3">
    <source>
        <dbReference type="ARBA" id="ARBA00023027"/>
    </source>
</evidence>
<feature type="compositionally biased region" description="Acidic residues" evidence="4">
    <location>
        <begin position="350"/>
        <end position="363"/>
    </location>
</feature>
<reference evidence="5" key="1">
    <citation type="submission" date="2020-10" db="EMBL/GenBank/DDBJ databases">
        <authorList>
            <person name="Gilroy R."/>
        </authorList>
    </citation>
    <scope>NUCLEOTIDE SEQUENCE</scope>
    <source>
        <strain evidence="5">1383</strain>
    </source>
</reference>
<keyword evidence="2 5" id="KW-0560">Oxidoreductase</keyword>
<dbReference type="GO" id="GO:0046872">
    <property type="term" value="F:metal ion binding"/>
    <property type="evidence" value="ECO:0007669"/>
    <property type="project" value="UniProtKB-KW"/>
</dbReference>
<dbReference type="Proteomes" id="UP000824161">
    <property type="component" value="Unassembled WGS sequence"/>
</dbReference>
<dbReference type="AlphaFoldDB" id="A0A9D1KSH8"/>
<comment type="caution">
    <text evidence="5">The sequence shown here is derived from an EMBL/GenBank/DDBJ whole genome shotgun (WGS) entry which is preliminary data.</text>
</comment>
<dbReference type="NCBIfam" id="TIGR00557">
    <property type="entry name" value="pdxA"/>
    <property type="match status" value="1"/>
</dbReference>
<dbReference type="PANTHER" id="PTHR30004">
    <property type="entry name" value="4-HYDROXYTHREONINE-4-PHOSPHATE DEHYDROGENASE"/>
    <property type="match status" value="1"/>
</dbReference>
<dbReference type="Pfam" id="PF04166">
    <property type="entry name" value="PdxA"/>
    <property type="match status" value="1"/>
</dbReference>
<dbReference type="EMBL" id="DVLY01000066">
    <property type="protein sequence ID" value="HIT97776.1"/>
    <property type="molecule type" value="Genomic_DNA"/>
</dbReference>
<proteinExistence type="predicted"/>
<dbReference type="SUPFAM" id="SSF53659">
    <property type="entry name" value="Isocitrate/Isopropylmalate dehydrogenase-like"/>
    <property type="match status" value="1"/>
</dbReference>
<dbReference type="PANTHER" id="PTHR30004:SF6">
    <property type="entry name" value="D-THREONATE 4-PHOSPHATE DEHYDROGENASE"/>
    <property type="match status" value="1"/>
</dbReference>
<protein>
    <submittedName>
        <fullName evidence="5">4-hydroxythreonine-4-phosphate dehydrogenase PdxA</fullName>
        <ecNumber evidence="5">1.1.1.262</ecNumber>
    </submittedName>
</protein>
<dbReference type="EC" id="1.1.1.262" evidence="5"/>
<feature type="region of interest" description="Disordered" evidence="4">
    <location>
        <begin position="342"/>
        <end position="363"/>
    </location>
</feature>
<reference evidence="5" key="2">
    <citation type="journal article" date="2021" name="PeerJ">
        <title>Extensive microbial diversity within the chicken gut microbiome revealed by metagenomics and culture.</title>
        <authorList>
            <person name="Gilroy R."/>
            <person name="Ravi A."/>
            <person name="Getino M."/>
            <person name="Pursley I."/>
            <person name="Horton D.L."/>
            <person name="Alikhan N.F."/>
            <person name="Baker D."/>
            <person name="Gharbi K."/>
            <person name="Hall N."/>
            <person name="Watson M."/>
            <person name="Adriaenssens E.M."/>
            <person name="Foster-Nyarko E."/>
            <person name="Jarju S."/>
            <person name="Secka A."/>
            <person name="Antonio M."/>
            <person name="Oren A."/>
            <person name="Chaudhuri R.R."/>
            <person name="La Ragione R."/>
            <person name="Hildebrand F."/>
            <person name="Pallen M.J."/>
        </authorList>
    </citation>
    <scope>NUCLEOTIDE SEQUENCE</scope>
    <source>
        <strain evidence="5">1383</strain>
    </source>
</reference>
<keyword evidence="3" id="KW-0520">NAD</keyword>
<dbReference type="GO" id="GO:0051287">
    <property type="term" value="F:NAD binding"/>
    <property type="evidence" value="ECO:0007669"/>
    <property type="project" value="InterPro"/>
</dbReference>
<organism evidence="5 6">
    <name type="scientific">Candidatus Merdimorpha stercoravium</name>
    <dbReference type="NCBI Taxonomy" id="2840863"/>
    <lineage>
        <taxon>Bacteria</taxon>
        <taxon>Pseudomonadati</taxon>
        <taxon>Bacteroidota</taxon>
        <taxon>Flavobacteriia</taxon>
        <taxon>Flavobacteriales</taxon>
        <taxon>Candidatus Merdimorpha</taxon>
    </lineage>
</organism>
<name>A0A9D1KSH8_9FLAO</name>
<gene>
    <name evidence="5" type="primary">pdxA</name>
    <name evidence="5" type="ORF">IAC44_02960</name>
</gene>
<keyword evidence="1" id="KW-0479">Metal-binding</keyword>